<feature type="compositionally biased region" description="Acidic residues" evidence="1">
    <location>
        <begin position="497"/>
        <end position="507"/>
    </location>
</feature>
<feature type="compositionally biased region" description="Basic and acidic residues" evidence="1">
    <location>
        <begin position="508"/>
        <end position="521"/>
    </location>
</feature>
<accession>A0A0W0F1U9</accession>
<proteinExistence type="predicted"/>
<evidence type="ECO:0000256" key="1">
    <source>
        <dbReference type="SAM" id="MobiDB-lite"/>
    </source>
</evidence>
<name>A0A0W0F1U9_MONRR</name>
<gene>
    <name evidence="2" type="ORF">WG66_17057</name>
</gene>
<dbReference type="EMBL" id="LATX01002388">
    <property type="protein sequence ID" value="KTB30299.1"/>
    <property type="molecule type" value="Genomic_DNA"/>
</dbReference>
<evidence type="ECO:0000313" key="2">
    <source>
        <dbReference type="EMBL" id="KTB30299.1"/>
    </source>
</evidence>
<dbReference type="AlphaFoldDB" id="A0A0W0F1U9"/>
<dbReference type="Proteomes" id="UP000054988">
    <property type="component" value="Unassembled WGS sequence"/>
</dbReference>
<organism evidence="2 3">
    <name type="scientific">Moniliophthora roreri</name>
    <name type="common">Frosty pod rot fungus</name>
    <name type="synonym">Monilia roreri</name>
    <dbReference type="NCBI Taxonomy" id="221103"/>
    <lineage>
        <taxon>Eukaryota</taxon>
        <taxon>Fungi</taxon>
        <taxon>Dikarya</taxon>
        <taxon>Basidiomycota</taxon>
        <taxon>Agaricomycotina</taxon>
        <taxon>Agaricomycetes</taxon>
        <taxon>Agaricomycetidae</taxon>
        <taxon>Agaricales</taxon>
        <taxon>Marasmiineae</taxon>
        <taxon>Marasmiaceae</taxon>
        <taxon>Moniliophthora</taxon>
    </lineage>
</organism>
<feature type="region of interest" description="Disordered" evidence="1">
    <location>
        <begin position="491"/>
        <end position="521"/>
    </location>
</feature>
<evidence type="ECO:0000313" key="3">
    <source>
        <dbReference type="Proteomes" id="UP000054988"/>
    </source>
</evidence>
<comment type="caution">
    <text evidence="2">The sequence shown here is derived from an EMBL/GenBank/DDBJ whole genome shotgun (WGS) entry which is preliminary data.</text>
</comment>
<reference evidence="2 3" key="1">
    <citation type="submission" date="2015-12" db="EMBL/GenBank/DDBJ databases">
        <title>Draft genome sequence of Moniliophthora roreri, the causal agent of frosty pod rot of cacao.</title>
        <authorList>
            <person name="Aime M.C."/>
            <person name="Diaz-Valderrama J.R."/>
            <person name="Kijpornyongpan T."/>
            <person name="Phillips-Mora W."/>
        </authorList>
    </citation>
    <scope>NUCLEOTIDE SEQUENCE [LARGE SCALE GENOMIC DNA]</scope>
    <source>
        <strain evidence="2 3">MCA 2952</strain>
    </source>
</reference>
<protein>
    <submittedName>
        <fullName evidence="2">Uncharacterized protein</fullName>
    </submittedName>
</protein>
<sequence length="521" mass="58326">MSASDNPRIDIWNEQVATREPIEDFEITPHSAGKEHQILPNEILSLVFKICTFLSPPFKLLPHSRKAKHVASEMIKQSKDASLDVVVGNHVKSFAAVSEALSQISRVSHLEMICAPERIGHLFSGSVKPAPRLTHLDLCRMIDEDAEETVFLLLPFLGDDAPKPVPSPTDQQLIWVPFTNLSKSDVHAPSPLSLNLSEWMDLLRNIPKLRKLDAGNVPPPTRSETVVILPHLQVVSLTAPISHCVNFLKHLSFPYSTCVQLNARRWSADMERDEELHSMTSTLSKMLFSSGSVERLEMRLGDIITKGYPTIEVNKPVLDGVLFAQDDCCIFARRTRSPGLFLELPLRKRMLIMERDHISSETFSRVFASLPKLEMVNIAGSASHDFVDVPSRINIQFLSSDRNNSESSMRKSSSFPALNNLNLDDVHSNRGNVSTKGTLLDCLIDTCKFRKQHNAVIGSPRLVNCIMSGEQLRACYEALLPRHFYAVICPESKAEGEGDTEEDEDEEEGHRDRDTFEEGDG</sequence>